<feature type="transmembrane region" description="Helical" evidence="5">
    <location>
        <begin position="299"/>
        <end position="327"/>
    </location>
</feature>
<dbReference type="InterPro" id="IPR050598">
    <property type="entry name" value="AminoAcid_Transporter"/>
</dbReference>
<gene>
    <name evidence="6" type="ORF">A1O5_03953</name>
</gene>
<accession>W9X7A3</accession>
<feature type="transmembrane region" description="Helical" evidence="5">
    <location>
        <begin position="180"/>
        <end position="201"/>
    </location>
</feature>
<feature type="transmembrane region" description="Helical" evidence="5">
    <location>
        <begin position="347"/>
        <end position="366"/>
    </location>
</feature>
<dbReference type="GeneID" id="19188680"/>
<feature type="transmembrane region" description="Helical" evidence="5">
    <location>
        <begin position="415"/>
        <end position="434"/>
    </location>
</feature>
<dbReference type="Pfam" id="PF13520">
    <property type="entry name" value="AA_permease_2"/>
    <property type="match status" value="1"/>
</dbReference>
<evidence type="ECO:0000313" key="7">
    <source>
        <dbReference type="Proteomes" id="UP000019471"/>
    </source>
</evidence>
<evidence type="ECO:0000256" key="4">
    <source>
        <dbReference type="ARBA" id="ARBA00023136"/>
    </source>
</evidence>
<feature type="transmembrane region" description="Helical" evidence="5">
    <location>
        <begin position="488"/>
        <end position="507"/>
    </location>
</feature>
<evidence type="ECO:0000256" key="2">
    <source>
        <dbReference type="ARBA" id="ARBA00022692"/>
    </source>
</evidence>
<dbReference type="STRING" id="1182543.W9X7A3"/>
<evidence type="ECO:0008006" key="8">
    <source>
        <dbReference type="Google" id="ProtNLM"/>
    </source>
</evidence>
<feature type="transmembrane region" description="Helical" evidence="5">
    <location>
        <begin position="83"/>
        <end position="106"/>
    </location>
</feature>
<sequence>MSESREAIMQRIEEMEVEDGAERPRFTEEEMEKIRQARAQPRTVVTTRPTSLGYVSIACIIINRMVGTGIFRTPTTVAHGTHSVGYSLVFWAAGAIVAVSGVLVFAEFGMTVPRLPVENEHEKESVPRNGGEKNYLEYMVKRPLYLATCIYGIPFICLGTAAGNAIVFAENIMQAAGKEAMNASVRGIAVSVITFACLLHAISRTGGVWLNNFFGAVKFVMLLVLFILGVVYAAGGFGGSDETASQNLNVHKSFAGAATSSYGYAEAFLAIIFAIGGFNQANYVLGDIDDPRKKFKHTAVTTVSIVSILYILINISYMLVVPTSVLFEHADDTVARPFFQRIFGEEAADKVLCGFIAFSSFGNIIVQTFTAARVKQEIAKEGILPGAKFFANNYSLWPRRLRRDSRAETSDDTPAGALILHLVFAVALILLTVPEQNPNDAYRTMVSLYSFTIDALFGFAVGLSLLVLRLRPGYHWASKSDSNASVSISAALIFTIANAFPLVAVWIPPSGDTGITQPVKWYLTGTIGMGLIGFSLAYWVVFYYVVPRLKGKRLEVEREEILDDRNGYWIMWHEIVRFNWRVV</sequence>
<dbReference type="PANTHER" id="PTHR11785:SF382">
    <property type="entry name" value="LOW-AFFINITY METHIONINE PERMEASE"/>
    <property type="match status" value="1"/>
</dbReference>
<reference evidence="6 7" key="1">
    <citation type="submission" date="2013-03" db="EMBL/GenBank/DDBJ databases">
        <title>The Genome Sequence of Cladophialophora psammophila CBS 110553.</title>
        <authorList>
            <consortium name="The Broad Institute Genomics Platform"/>
            <person name="Cuomo C."/>
            <person name="de Hoog S."/>
            <person name="Gorbushina A."/>
            <person name="Walker B."/>
            <person name="Young S.K."/>
            <person name="Zeng Q."/>
            <person name="Gargeya S."/>
            <person name="Fitzgerald M."/>
            <person name="Haas B."/>
            <person name="Abouelleil A."/>
            <person name="Allen A.W."/>
            <person name="Alvarado L."/>
            <person name="Arachchi H.M."/>
            <person name="Berlin A.M."/>
            <person name="Chapman S.B."/>
            <person name="Gainer-Dewar J."/>
            <person name="Goldberg J."/>
            <person name="Griggs A."/>
            <person name="Gujja S."/>
            <person name="Hansen M."/>
            <person name="Howarth C."/>
            <person name="Imamovic A."/>
            <person name="Ireland A."/>
            <person name="Larimer J."/>
            <person name="McCowan C."/>
            <person name="Murphy C."/>
            <person name="Pearson M."/>
            <person name="Poon T.W."/>
            <person name="Priest M."/>
            <person name="Roberts A."/>
            <person name="Saif S."/>
            <person name="Shea T."/>
            <person name="Sisk P."/>
            <person name="Sykes S."/>
            <person name="Wortman J."/>
            <person name="Nusbaum C."/>
            <person name="Birren B."/>
        </authorList>
    </citation>
    <scope>NUCLEOTIDE SEQUENCE [LARGE SCALE GENOMIC DNA]</scope>
    <source>
        <strain evidence="6 7">CBS 110553</strain>
    </source>
</reference>
<feature type="transmembrane region" description="Helical" evidence="5">
    <location>
        <begin position="254"/>
        <end position="278"/>
    </location>
</feature>
<dbReference type="PANTHER" id="PTHR11785">
    <property type="entry name" value="AMINO ACID TRANSPORTER"/>
    <property type="match status" value="1"/>
</dbReference>
<keyword evidence="3 5" id="KW-1133">Transmembrane helix</keyword>
<feature type="transmembrane region" description="Helical" evidence="5">
    <location>
        <begin position="144"/>
        <end position="168"/>
    </location>
</feature>
<organism evidence="6 7">
    <name type="scientific">Cladophialophora psammophila CBS 110553</name>
    <dbReference type="NCBI Taxonomy" id="1182543"/>
    <lineage>
        <taxon>Eukaryota</taxon>
        <taxon>Fungi</taxon>
        <taxon>Dikarya</taxon>
        <taxon>Ascomycota</taxon>
        <taxon>Pezizomycotina</taxon>
        <taxon>Eurotiomycetes</taxon>
        <taxon>Chaetothyriomycetidae</taxon>
        <taxon>Chaetothyriales</taxon>
        <taxon>Herpotrichiellaceae</taxon>
        <taxon>Cladophialophora</taxon>
    </lineage>
</organism>
<dbReference type="eggNOG" id="KOG1287">
    <property type="taxonomic scope" value="Eukaryota"/>
</dbReference>
<dbReference type="Gene3D" id="1.20.1740.10">
    <property type="entry name" value="Amino acid/polyamine transporter I"/>
    <property type="match status" value="1"/>
</dbReference>
<dbReference type="Proteomes" id="UP000019471">
    <property type="component" value="Unassembled WGS sequence"/>
</dbReference>
<dbReference type="EMBL" id="AMGX01000005">
    <property type="protein sequence ID" value="EXJ72806.1"/>
    <property type="molecule type" value="Genomic_DNA"/>
</dbReference>
<dbReference type="OrthoDB" id="5982228at2759"/>
<evidence type="ECO:0000256" key="5">
    <source>
        <dbReference type="SAM" id="Phobius"/>
    </source>
</evidence>
<comment type="caution">
    <text evidence="6">The sequence shown here is derived from an EMBL/GenBank/DDBJ whole genome shotgun (WGS) entry which is preliminary data.</text>
</comment>
<dbReference type="GO" id="GO:0015179">
    <property type="term" value="F:L-amino acid transmembrane transporter activity"/>
    <property type="evidence" value="ECO:0007669"/>
    <property type="project" value="TreeGrafter"/>
</dbReference>
<keyword evidence="4 5" id="KW-0472">Membrane</keyword>
<dbReference type="RefSeq" id="XP_007742753.1">
    <property type="nucleotide sequence ID" value="XM_007744563.1"/>
</dbReference>
<evidence type="ECO:0000256" key="3">
    <source>
        <dbReference type="ARBA" id="ARBA00022989"/>
    </source>
</evidence>
<keyword evidence="7" id="KW-1185">Reference proteome</keyword>
<dbReference type="HOGENOM" id="CLU_013661_1_1_1"/>
<feature type="transmembrane region" description="Helical" evidence="5">
    <location>
        <begin position="527"/>
        <end position="546"/>
    </location>
</feature>
<name>W9X7A3_9EURO</name>
<protein>
    <recommendedName>
        <fullName evidence="8">Amino acid permease/ SLC12A domain-containing protein</fullName>
    </recommendedName>
</protein>
<dbReference type="AlphaFoldDB" id="W9X7A3"/>
<proteinExistence type="predicted"/>
<evidence type="ECO:0000313" key="6">
    <source>
        <dbReference type="EMBL" id="EXJ72806.1"/>
    </source>
</evidence>
<feature type="transmembrane region" description="Helical" evidence="5">
    <location>
        <begin position="446"/>
        <end position="468"/>
    </location>
</feature>
<keyword evidence="2 5" id="KW-0812">Transmembrane</keyword>
<dbReference type="InterPro" id="IPR002293">
    <property type="entry name" value="AA/rel_permease1"/>
</dbReference>
<comment type="subcellular location">
    <subcellularLocation>
        <location evidence="1">Membrane</location>
        <topology evidence="1">Multi-pass membrane protein</topology>
    </subcellularLocation>
</comment>
<feature type="transmembrane region" description="Helical" evidence="5">
    <location>
        <begin position="52"/>
        <end position="71"/>
    </location>
</feature>
<dbReference type="PIRSF" id="PIRSF006060">
    <property type="entry name" value="AA_transporter"/>
    <property type="match status" value="1"/>
</dbReference>
<feature type="transmembrane region" description="Helical" evidence="5">
    <location>
        <begin position="213"/>
        <end position="234"/>
    </location>
</feature>
<dbReference type="GO" id="GO:0016020">
    <property type="term" value="C:membrane"/>
    <property type="evidence" value="ECO:0007669"/>
    <property type="project" value="UniProtKB-SubCell"/>
</dbReference>
<evidence type="ECO:0000256" key="1">
    <source>
        <dbReference type="ARBA" id="ARBA00004141"/>
    </source>
</evidence>